<feature type="domain" description="RDD" evidence="5">
    <location>
        <begin position="15"/>
        <end position="130"/>
    </location>
</feature>
<comment type="subcellular location">
    <subcellularLocation>
        <location evidence="1">Membrane</location>
        <topology evidence="1">Multi-pass membrane protein</topology>
    </subcellularLocation>
</comment>
<keyword evidence="4" id="KW-0472">Membrane</keyword>
<accession>A0ABR7LVG3</accession>
<evidence type="ECO:0000256" key="3">
    <source>
        <dbReference type="ARBA" id="ARBA00022989"/>
    </source>
</evidence>
<evidence type="ECO:0000256" key="4">
    <source>
        <dbReference type="ARBA" id="ARBA00023136"/>
    </source>
</evidence>
<dbReference type="RefSeq" id="WP_187245708.1">
    <property type="nucleotide sequence ID" value="NZ_BAAAOK010000001.1"/>
</dbReference>
<name>A0ABR7LVG3_9ACTN</name>
<evidence type="ECO:0000256" key="1">
    <source>
        <dbReference type="ARBA" id="ARBA00004141"/>
    </source>
</evidence>
<keyword evidence="3" id="KW-1133">Transmembrane helix</keyword>
<evidence type="ECO:0000256" key="2">
    <source>
        <dbReference type="ARBA" id="ARBA00022692"/>
    </source>
</evidence>
<sequence length="194" mass="21416">MAGEIVAARLRRQDAAELIDAVVLGAATAPIWVPMVRDGIRKHRQGQADASKETHPQAATWTPPSRQAVLKWLFMPHNPLPETAAERWLALIALGYETVPPMLWGRTPGQRAMGLRTVTARDGTRPGLRMLAGTLGLRVLRRSQPDALRFGTAIADLGTWMITRPRRPWRHRLIGIVVVDDPGNNRTPASPGLR</sequence>
<dbReference type="Proteomes" id="UP000805614">
    <property type="component" value="Unassembled WGS sequence"/>
</dbReference>
<dbReference type="Pfam" id="PF06271">
    <property type="entry name" value="RDD"/>
    <property type="match status" value="1"/>
</dbReference>
<keyword evidence="7" id="KW-1185">Reference proteome</keyword>
<comment type="caution">
    <text evidence="6">The sequence shown here is derived from an EMBL/GenBank/DDBJ whole genome shotgun (WGS) entry which is preliminary data.</text>
</comment>
<keyword evidence="2" id="KW-0812">Transmembrane</keyword>
<dbReference type="EMBL" id="JABVEC010000020">
    <property type="protein sequence ID" value="MBC6468663.1"/>
    <property type="molecule type" value="Genomic_DNA"/>
</dbReference>
<gene>
    <name evidence="6" type="ORF">HKK74_24660</name>
</gene>
<dbReference type="InterPro" id="IPR010432">
    <property type="entry name" value="RDD"/>
</dbReference>
<protein>
    <submittedName>
        <fullName evidence="6">RDD family protein</fullName>
    </submittedName>
</protein>
<evidence type="ECO:0000259" key="5">
    <source>
        <dbReference type="Pfam" id="PF06271"/>
    </source>
</evidence>
<reference evidence="6 7" key="1">
    <citation type="submission" date="2020-06" db="EMBL/GenBank/DDBJ databases">
        <title>Actinomadura xiongansis sp. nov., isolated from soil of Baiyangdian.</title>
        <authorList>
            <person name="Zhang X."/>
        </authorList>
    </citation>
    <scope>NUCLEOTIDE SEQUENCE [LARGE SCALE GENOMIC DNA]</scope>
    <source>
        <strain evidence="6 7">HBUM206468</strain>
    </source>
</reference>
<evidence type="ECO:0000313" key="6">
    <source>
        <dbReference type="EMBL" id="MBC6468663.1"/>
    </source>
</evidence>
<evidence type="ECO:0000313" key="7">
    <source>
        <dbReference type="Proteomes" id="UP000805614"/>
    </source>
</evidence>
<organism evidence="6 7">
    <name type="scientific">Actinomadura alba</name>
    <dbReference type="NCBI Taxonomy" id="406431"/>
    <lineage>
        <taxon>Bacteria</taxon>
        <taxon>Bacillati</taxon>
        <taxon>Actinomycetota</taxon>
        <taxon>Actinomycetes</taxon>
        <taxon>Streptosporangiales</taxon>
        <taxon>Thermomonosporaceae</taxon>
        <taxon>Actinomadura</taxon>
    </lineage>
</organism>
<proteinExistence type="predicted"/>